<keyword evidence="2" id="KW-1185">Reference proteome</keyword>
<protein>
    <submittedName>
        <fullName evidence="1">Uncharacterized protein</fullName>
    </submittedName>
</protein>
<comment type="caution">
    <text evidence="1">The sequence shown here is derived from an EMBL/GenBank/DDBJ whole genome shotgun (WGS) entry which is preliminary data.</text>
</comment>
<dbReference type="Proteomes" id="UP000247702">
    <property type="component" value="Unassembled WGS sequence"/>
</dbReference>
<dbReference type="AlphaFoldDB" id="A0A2Z6SIA5"/>
<proteinExistence type="predicted"/>
<name>A0A2Z6SIA5_9GLOM</name>
<evidence type="ECO:0000313" key="1">
    <source>
        <dbReference type="EMBL" id="GBC05469.1"/>
    </source>
</evidence>
<sequence length="66" mass="7619">MMRSVRRQRSNLRNIYIVCESDIMIQWKSLKGIVNTGLIVLRSRSNLVCSDQIPTYTMKILFASLG</sequence>
<evidence type="ECO:0000313" key="2">
    <source>
        <dbReference type="Proteomes" id="UP000247702"/>
    </source>
</evidence>
<organism evidence="1 2">
    <name type="scientific">Rhizophagus clarus</name>
    <dbReference type="NCBI Taxonomy" id="94130"/>
    <lineage>
        <taxon>Eukaryota</taxon>
        <taxon>Fungi</taxon>
        <taxon>Fungi incertae sedis</taxon>
        <taxon>Mucoromycota</taxon>
        <taxon>Glomeromycotina</taxon>
        <taxon>Glomeromycetes</taxon>
        <taxon>Glomerales</taxon>
        <taxon>Glomeraceae</taxon>
        <taxon>Rhizophagus</taxon>
    </lineage>
</organism>
<dbReference type="EMBL" id="BEXD01004009">
    <property type="protein sequence ID" value="GBC05469.1"/>
    <property type="molecule type" value="Genomic_DNA"/>
</dbReference>
<gene>
    <name evidence="1" type="ORF">RclHR1_06240005</name>
</gene>
<reference evidence="1 2" key="1">
    <citation type="submission" date="2017-11" db="EMBL/GenBank/DDBJ databases">
        <title>The genome of Rhizophagus clarus HR1 reveals common genetic basis of auxotrophy among arbuscular mycorrhizal fungi.</title>
        <authorList>
            <person name="Kobayashi Y."/>
        </authorList>
    </citation>
    <scope>NUCLEOTIDE SEQUENCE [LARGE SCALE GENOMIC DNA]</scope>
    <source>
        <strain evidence="1 2">HR1</strain>
    </source>
</reference>
<accession>A0A2Z6SIA5</accession>